<evidence type="ECO:0000313" key="6">
    <source>
        <dbReference type="Proteomes" id="UP000049023"/>
    </source>
</evidence>
<proteinExistence type="predicted"/>
<dbReference type="EMBL" id="CNFU01000096">
    <property type="protein sequence ID" value="CKR16768.1"/>
    <property type="molecule type" value="Genomic_DNA"/>
</dbReference>
<reference evidence="4 5" key="1">
    <citation type="submission" date="2015-03" db="EMBL/GenBank/DDBJ databases">
        <authorList>
            <consortium name="Pathogen Informatics"/>
        </authorList>
    </citation>
    <scope>NUCLEOTIDE SEQUENCE [LARGE SCALE GENOMIC DNA]</scope>
    <source>
        <strain evidence="2 6">Bir 187</strain>
        <strain evidence="1 5">C09601061</strain>
        <strain evidence="3 4">D00501624</strain>
    </source>
</reference>
<evidence type="ECO:0000313" key="3">
    <source>
        <dbReference type="EMBL" id="CNU14436.1"/>
    </source>
</evidence>
<dbReference type="EMBL" id="CGCX01001552">
    <property type="protein sequence ID" value="CFR97224.1"/>
    <property type="molecule type" value="Genomic_DNA"/>
</dbReference>
<evidence type="ECO:0000313" key="4">
    <source>
        <dbReference type="Proteomes" id="UP000039217"/>
    </source>
</evidence>
<sequence length="91" mass="9537">MDNICSSRSAAIIAVRCRAQGTAVANAYHASSHKKQMSGLIASTSSITRRGLYTTPSNVQLVSNSMRTRCSCPAASRSSSACLMVRNGTAP</sequence>
<evidence type="ECO:0000313" key="1">
    <source>
        <dbReference type="EMBL" id="CFR97224.1"/>
    </source>
</evidence>
<name>A0A654ZTZ7_MYCTX</name>
<organism evidence="2 6">
    <name type="scientific">Mycobacterium tuberculosis</name>
    <dbReference type="NCBI Taxonomy" id="1773"/>
    <lineage>
        <taxon>Bacteria</taxon>
        <taxon>Bacillati</taxon>
        <taxon>Actinomycetota</taxon>
        <taxon>Actinomycetes</taxon>
        <taxon>Mycobacteriales</taxon>
        <taxon>Mycobacteriaceae</taxon>
        <taxon>Mycobacterium</taxon>
        <taxon>Mycobacterium tuberculosis complex</taxon>
    </lineage>
</organism>
<accession>A0A654ZTZ7</accession>
<dbReference type="EMBL" id="CQQC01000023">
    <property type="protein sequence ID" value="CNU14436.1"/>
    <property type="molecule type" value="Genomic_DNA"/>
</dbReference>
<dbReference type="Proteomes" id="UP000039217">
    <property type="component" value="Unassembled WGS sequence"/>
</dbReference>
<dbReference type="Proteomes" id="UP000046680">
    <property type="component" value="Unassembled WGS sequence"/>
</dbReference>
<evidence type="ECO:0000313" key="2">
    <source>
        <dbReference type="EMBL" id="CKR16768.1"/>
    </source>
</evidence>
<evidence type="ECO:0000313" key="5">
    <source>
        <dbReference type="Proteomes" id="UP000046680"/>
    </source>
</evidence>
<dbReference type="Proteomes" id="UP000049023">
    <property type="component" value="Unassembled WGS sequence"/>
</dbReference>
<dbReference type="AlphaFoldDB" id="A0A654ZTZ7"/>
<gene>
    <name evidence="1" type="ORF">ERS007657_03320</name>
    <name evidence="3" type="ORF">ERS007661_00145</name>
    <name evidence="2" type="ORF">ERS027661_00718</name>
</gene>
<protein>
    <submittedName>
        <fullName evidence="2">Uncharacterized protein</fullName>
    </submittedName>
</protein>